<proteinExistence type="predicted"/>
<feature type="domain" description="Copper type II ascorbate-dependent monooxygenase C-terminal" evidence="3">
    <location>
        <begin position="392"/>
        <end position="478"/>
    </location>
</feature>
<name>A0A318SHH7_9DEIO</name>
<organism evidence="4 5">
    <name type="scientific">Deinococcus yavapaiensis KR-236</name>
    <dbReference type="NCBI Taxonomy" id="694435"/>
    <lineage>
        <taxon>Bacteria</taxon>
        <taxon>Thermotogati</taxon>
        <taxon>Deinococcota</taxon>
        <taxon>Deinococci</taxon>
        <taxon>Deinococcales</taxon>
        <taxon>Deinococcaceae</taxon>
        <taxon>Deinococcus</taxon>
    </lineage>
</organism>
<dbReference type="EMBL" id="QJSX01000001">
    <property type="protein sequence ID" value="PYE56595.1"/>
    <property type="molecule type" value="Genomic_DNA"/>
</dbReference>
<dbReference type="OrthoDB" id="9786191at2"/>
<keyword evidence="4" id="KW-0560">Oxidoreductase</keyword>
<dbReference type="Gene3D" id="2.60.120.310">
    <property type="entry name" value="Copper type II, ascorbate-dependent monooxygenase, N-terminal domain"/>
    <property type="match status" value="1"/>
</dbReference>
<dbReference type="GO" id="GO:0004500">
    <property type="term" value="F:dopamine beta-monooxygenase activity"/>
    <property type="evidence" value="ECO:0007669"/>
    <property type="project" value="InterPro"/>
</dbReference>
<dbReference type="Pfam" id="PF03712">
    <property type="entry name" value="Cu2_monoox_C"/>
    <property type="match status" value="1"/>
</dbReference>
<sequence>MKKAILAAVAATAALGVGIVLAQGGSSTPPASHDSHGMNTPESTKTLPMVLPSSTPTYHGDVRPILEANCAGCHMPGGIAPFSLRDADLAKRMAPDIAAAVSSGHMPPWMPGPDSPPLQNERRLTPRQIGTLVAWAKAGAPLGDPAKAAAVPKPNVVAVRADMTLTMPKAYAPDEKLTDDYRCFVLDPGLKKDRFVTGYDILPNVGAQVHHVILYQVSADVREEALAKNGQDGRDGWTCFGGPEVGGTAGLAGVIGTWTPGTVPTVFPNGTGVLMPAGGLVVMQVHYNLAAGDKPDRSAVKLQLAPEGAALDRLRLFVLAGPVEIPCDATDKSAACTRREALRAAVRKGGQGALNLSQGLLVSCGANAEDLAKQPANNVTSSCDRTVSVNREALGAILHMHTRGKAIKLILNPGKPTEKVLLDIPAWDFHWQGNYFYKTPVKLQVGDTVRLTCTWDNTRVQPQRYVIWGEGTEDEMCLGALTVR</sequence>
<dbReference type="PANTHER" id="PTHR10157">
    <property type="entry name" value="DOPAMINE BETA HYDROXYLASE RELATED"/>
    <property type="match status" value="1"/>
</dbReference>
<dbReference type="InterPro" id="IPR008977">
    <property type="entry name" value="PHM/PNGase_F_dom_sf"/>
</dbReference>
<feature type="signal peptide" evidence="2">
    <location>
        <begin position="1"/>
        <end position="22"/>
    </location>
</feature>
<comment type="caution">
    <text evidence="4">The sequence shown here is derived from an EMBL/GenBank/DDBJ whole genome shotgun (WGS) entry which is preliminary data.</text>
</comment>
<dbReference type="PANTHER" id="PTHR10157:SF23">
    <property type="entry name" value="MOXD1 HOMOLOG 1"/>
    <property type="match status" value="1"/>
</dbReference>
<evidence type="ECO:0000259" key="3">
    <source>
        <dbReference type="Pfam" id="PF03712"/>
    </source>
</evidence>
<dbReference type="Gene3D" id="2.60.120.230">
    <property type="match status" value="1"/>
</dbReference>
<dbReference type="RefSeq" id="WP_110885064.1">
    <property type="nucleotide sequence ID" value="NZ_QJSX01000001.1"/>
</dbReference>
<dbReference type="SUPFAM" id="SSF49742">
    <property type="entry name" value="PHM/PNGase F"/>
    <property type="match status" value="2"/>
</dbReference>
<keyword evidence="5" id="KW-1185">Reference proteome</keyword>
<feature type="chain" id="PRO_5016319720" evidence="2">
    <location>
        <begin position="23"/>
        <end position="484"/>
    </location>
</feature>
<dbReference type="InterPro" id="IPR014784">
    <property type="entry name" value="Cu2_ascorb_mOase-like_C"/>
</dbReference>
<dbReference type="SUPFAM" id="SSF46626">
    <property type="entry name" value="Cytochrome c"/>
    <property type="match status" value="1"/>
</dbReference>
<dbReference type="GO" id="GO:0009055">
    <property type="term" value="F:electron transfer activity"/>
    <property type="evidence" value="ECO:0007669"/>
    <property type="project" value="InterPro"/>
</dbReference>
<evidence type="ECO:0000256" key="1">
    <source>
        <dbReference type="ARBA" id="ARBA00023157"/>
    </source>
</evidence>
<dbReference type="GO" id="GO:0005507">
    <property type="term" value="F:copper ion binding"/>
    <property type="evidence" value="ECO:0007669"/>
    <property type="project" value="InterPro"/>
</dbReference>
<dbReference type="InterPro" id="IPR000945">
    <property type="entry name" value="DBH-like"/>
</dbReference>
<gene>
    <name evidence="4" type="ORF">DES52_101400</name>
</gene>
<accession>A0A318SHH7</accession>
<dbReference type="AlphaFoldDB" id="A0A318SHH7"/>
<dbReference type="InterPro" id="IPR036909">
    <property type="entry name" value="Cyt_c-like_dom_sf"/>
</dbReference>
<evidence type="ECO:0000313" key="5">
    <source>
        <dbReference type="Proteomes" id="UP000248326"/>
    </source>
</evidence>
<dbReference type="Proteomes" id="UP000248326">
    <property type="component" value="Unassembled WGS sequence"/>
</dbReference>
<keyword evidence="1" id="KW-1015">Disulfide bond</keyword>
<dbReference type="InterPro" id="IPR036939">
    <property type="entry name" value="Cu2_ascorb_mOase_N_sf"/>
</dbReference>
<protein>
    <submittedName>
        <fullName evidence="4">Copper type II ascorbate-dependent monooxygenase-like protein</fullName>
    </submittedName>
</protein>
<dbReference type="GO" id="GO:0020037">
    <property type="term" value="F:heme binding"/>
    <property type="evidence" value="ECO:0007669"/>
    <property type="project" value="InterPro"/>
</dbReference>
<evidence type="ECO:0000256" key="2">
    <source>
        <dbReference type="SAM" id="SignalP"/>
    </source>
</evidence>
<keyword evidence="4" id="KW-0503">Monooxygenase</keyword>
<keyword evidence="2" id="KW-0732">Signal</keyword>
<dbReference type="InterPro" id="IPR024548">
    <property type="entry name" value="Cu2_monoox_C"/>
</dbReference>
<reference evidence="4 5" key="1">
    <citation type="submission" date="2018-06" db="EMBL/GenBank/DDBJ databases">
        <title>Genomic Encyclopedia of Type Strains, Phase IV (KMG-IV): sequencing the most valuable type-strain genomes for metagenomic binning, comparative biology and taxonomic classification.</title>
        <authorList>
            <person name="Goeker M."/>
        </authorList>
    </citation>
    <scope>NUCLEOTIDE SEQUENCE [LARGE SCALE GENOMIC DNA]</scope>
    <source>
        <strain evidence="4 5">DSM 18048</strain>
    </source>
</reference>
<evidence type="ECO:0000313" key="4">
    <source>
        <dbReference type="EMBL" id="PYE56595.1"/>
    </source>
</evidence>